<proteinExistence type="inferred from homology"/>
<evidence type="ECO:0000256" key="1">
    <source>
        <dbReference type="ARBA" id="ARBA00001974"/>
    </source>
</evidence>
<accession>A0A8J7JXE4</accession>
<evidence type="ECO:0000256" key="2">
    <source>
        <dbReference type="ARBA" id="ARBA00008000"/>
    </source>
</evidence>
<comment type="similarity">
    <text evidence="2">Belongs to the FAD-binding oxidoreductase/transferase type 4 family.</text>
</comment>
<dbReference type="InterPro" id="IPR016164">
    <property type="entry name" value="FAD-linked_Oxase-like_C"/>
</dbReference>
<name>A0A8J7JXE4_9GAMM</name>
<dbReference type="InterPro" id="IPR016169">
    <property type="entry name" value="FAD-bd_PCMH_sub2"/>
</dbReference>
<dbReference type="InterPro" id="IPR016166">
    <property type="entry name" value="FAD-bd_PCMH"/>
</dbReference>
<dbReference type="PANTHER" id="PTHR11748">
    <property type="entry name" value="D-LACTATE DEHYDROGENASE"/>
    <property type="match status" value="1"/>
</dbReference>
<dbReference type="InterPro" id="IPR016171">
    <property type="entry name" value="Vanillyl_alc_oxidase_C-sub2"/>
</dbReference>
<dbReference type="FunFam" id="3.30.465.10:FF:000016">
    <property type="entry name" value="probable D-lactate dehydrogenase, mitochondrial"/>
    <property type="match status" value="1"/>
</dbReference>
<dbReference type="GO" id="GO:1903457">
    <property type="term" value="P:lactate catabolic process"/>
    <property type="evidence" value="ECO:0007669"/>
    <property type="project" value="TreeGrafter"/>
</dbReference>
<evidence type="ECO:0000313" key="10">
    <source>
        <dbReference type="Proteomes" id="UP000640333"/>
    </source>
</evidence>
<evidence type="ECO:0000256" key="5">
    <source>
        <dbReference type="ARBA" id="ARBA00022946"/>
    </source>
</evidence>
<evidence type="ECO:0000256" key="4">
    <source>
        <dbReference type="ARBA" id="ARBA00022827"/>
    </source>
</evidence>
<dbReference type="Pfam" id="PF01565">
    <property type="entry name" value="FAD_binding_4"/>
    <property type="match status" value="1"/>
</dbReference>
<feature type="domain" description="FAD-binding PCMH-type" evidence="8">
    <location>
        <begin position="45"/>
        <end position="223"/>
    </location>
</feature>
<dbReference type="Gene3D" id="1.10.45.10">
    <property type="entry name" value="Vanillyl-alcohol Oxidase, Chain A, domain 4"/>
    <property type="match status" value="1"/>
</dbReference>
<dbReference type="EMBL" id="JADEYS010000002">
    <property type="protein sequence ID" value="MBE9396243.1"/>
    <property type="molecule type" value="Genomic_DNA"/>
</dbReference>
<dbReference type="GO" id="GO:0008720">
    <property type="term" value="F:D-lactate dehydrogenase (NAD+) activity"/>
    <property type="evidence" value="ECO:0007669"/>
    <property type="project" value="TreeGrafter"/>
</dbReference>
<dbReference type="Pfam" id="PF02913">
    <property type="entry name" value="FAD-oxidase_C"/>
    <property type="match status" value="1"/>
</dbReference>
<keyword evidence="3" id="KW-0285">Flavoprotein</keyword>
<evidence type="ECO:0000256" key="6">
    <source>
        <dbReference type="ARBA" id="ARBA00023002"/>
    </source>
</evidence>
<comment type="cofactor">
    <cofactor evidence="1">
        <name>FAD</name>
        <dbReference type="ChEBI" id="CHEBI:57692"/>
    </cofactor>
</comment>
<comment type="caution">
    <text evidence="9">The sequence shown here is derived from an EMBL/GenBank/DDBJ whole genome shotgun (WGS) entry which is preliminary data.</text>
</comment>
<dbReference type="Proteomes" id="UP000640333">
    <property type="component" value="Unassembled WGS sequence"/>
</dbReference>
<evidence type="ECO:0000313" key="9">
    <source>
        <dbReference type="EMBL" id="MBE9396243.1"/>
    </source>
</evidence>
<dbReference type="AlphaFoldDB" id="A0A8J7JXE4"/>
<dbReference type="GO" id="GO:0071949">
    <property type="term" value="F:FAD binding"/>
    <property type="evidence" value="ECO:0007669"/>
    <property type="project" value="InterPro"/>
</dbReference>
<reference evidence="9" key="1">
    <citation type="submission" date="2020-10" db="EMBL/GenBank/DDBJ databases">
        <title>Bacterium isolated from coastal waters sediment.</title>
        <authorList>
            <person name="Chen R.-J."/>
            <person name="Lu D.-C."/>
            <person name="Zhu K.-L."/>
            <person name="Du Z.-J."/>
        </authorList>
    </citation>
    <scope>NUCLEOTIDE SEQUENCE</scope>
    <source>
        <strain evidence="9">N1Y112</strain>
    </source>
</reference>
<dbReference type="RefSeq" id="WP_193951789.1">
    <property type="nucleotide sequence ID" value="NZ_JADEYS010000002.1"/>
</dbReference>
<evidence type="ECO:0000256" key="7">
    <source>
        <dbReference type="ARBA" id="ARBA00038897"/>
    </source>
</evidence>
<sequence length="467" mass="50605">MNRVTRPFHQSDLQILVNDLAPLYGDRIHLSQAVREQHGQGEDSYGCMPPDVVIYPFCTEEVAQIVRLCHQYHIPVIPYGTGTSVEGHLLATQGGVCLDLSEMDQIVEINPQDMDCRVQAGVTREELNKALRYDGLFFPIDPGANASIGGMASTRASGTNAVRYGTMREAVLGLTVVTPQGEIIRTGTRARKSAAGYDLTRMYVGAEGTLGVITEVQLRLHPVPEQIRSAVCSFENLEGAVYTVIEAMQAAIPMARIELLNNLQMKACIKYSKLEGFAEAPTLFLEFHGSPVGVQEQIDLFEEIAGSNGGTQFRWADNTEDRNALWTARHNAYFAAQSLKPGAKAITTDVCVPISRLADCILAAEEAAKESDLLCPIVGHVGDGNFHLLIVFNPADCDELEAARKLSAKVVEGALAVGGTCTGEHGIGSGKKEYLRTEHGNAVEIMATLKRALDPNNIMNPGKVLDI</sequence>
<dbReference type="Gene3D" id="3.30.70.2740">
    <property type="match status" value="1"/>
</dbReference>
<dbReference type="PROSITE" id="PS51387">
    <property type="entry name" value="FAD_PCMH"/>
    <property type="match status" value="1"/>
</dbReference>
<dbReference type="Gene3D" id="3.30.465.10">
    <property type="match status" value="1"/>
</dbReference>
<dbReference type="SUPFAM" id="SSF55103">
    <property type="entry name" value="FAD-linked oxidases, C-terminal domain"/>
    <property type="match status" value="1"/>
</dbReference>
<evidence type="ECO:0000259" key="8">
    <source>
        <dbReference type="PROSITE" id="PS51387"/>
    </source>
</evidence>
<keyword evidence="6" id="KW-0560">Oxidoreductase</keyword>
<dbReference type="GO" id="GO:0004458">
    <property type="term" value="F:D-lactate dehydrogenase (cytochrome) activity"/>
    <property type="evidence" value="ECO:0007669"/>
    <property type="project" value="UniProtKB-EC"/>
</dbReference>
<dbReference type="FunFam" id="3.30.70.2740:FF:000001">
    <property type="entry name" value="D-lactate dehydrogenase mitochondrial"/>
    <property type="match status" value="1"/>
</dbReference>
<organism evidence="9 10">
    <name type="scientific">Pontibacterium sinense</name>
    <dbReference type="NCBI Taxonomy" id="2781979"/>
    <lineage>
        <taxon>Bacteria</taxon>
        <taxon>Pseudomonadati</taxon>
        <taxon>Pseudomonadota</taxon>
        <taxon>Gammaproteobacteria</taxon>
        <taxon>Oceanospirillales</taxon>
        <taxon>Oceanospirillaceae</taxon>
        <taxon>Pontibacterium</taxon>
    </lineage>
</organism>
<dbReference type="SUPFAM" id="SSF56176">
    <property type="entry name" value="FAD-binding/transporter-associated domain-like"/>
    <property type="match status" value="1"/>
</dbReference>
<dbReference type="InterPro" id="IPR006094">
    <property type="entry name" value="Oxid_FAD_bind_N"/>
</dbReference>
<gene>
    <name evidence="9" type="ORF">IOQ59_03085</name>
</gene>
<keyword evidence="5" id="KW-0809">Transit peptide</keyword>
<dbReference type="InterPro" id="IPR036318">
    <property type="entry name" value="FAD-bd_PCMH-like_sf"/>
</dbReference>
<keyword evidence="4" id="KW-0274">FAD</keyword>
<protein>
    <recommendedName>
        <fullName evidence="7">D-lactate dehydrogenase (cytochrome)</fullName>
        <ecNumber evidence="7">1.1.2.4</ecNumber>
    </recommendedName>
</protein>
<evidence type="ECO:0000256" key="3">
    <source>
        <dbReference type="ARBA" id="ARBA00022630"/>
    </source>
</evidence>
<keyword evidence="10" id="KW-1185">Reference proteome</keyword>
<dbReference type="EC" id="1.1.2.4" evidence="7"/>
<dbReference type="PANTHER" id="PTHR11748:SF111">
    <property type="entry name" value="D-LACTATE DEHYDROGENASE, MITOCHONDRIAL-RELATED"/>
    <property type="match status" value="1"/>
</dbReference>
<dbReference type="InterPro" id="IPR004113">
    <property type="entry name" value="FAD-bd_oxidored_4_C"/>
</dbReference>
<dbReference type="FunFam" id="1.10.45.10:FF:000001">
    <property type="entry name" value="D-lactate dehydrogenase mitochondrial"/>
    <property type="match status" value="1"/>
</dbReference>